<keyword evidence="4" id="KW-1185">Reference proteome</keyword>
<feature type="domain" description="GerMN" evidence="2">
    <location>
        <begin position="243"/>
        <end position="331"/>
    </location>
</feature>
<dbReference type="InterPro" id="IPR018910">
    <property type="entry name" value="LpqB_C"/>
</dbReference>
<reference evidence="3 4" key="1">
    <citation type="submission" date="2017-07" db="EMBL/GenBank/DDBJ databases">
        <title>Draft whole genome sequences of clinical Proprionibacteriaceae strains.</title>
        <authorList>
            <person name="Bernier A.-M."/>
            <person name="Bernard K."/>
            <person name="Domingo M.-C."/>
        </authorList>
    </citation>
    <scope>NUCLEOTIDE SEQUENCE [LARGE SCALE GENOMIC DNA]</scope>
    <source>
        <strain evidence="3 4">NML 150081</strain>
    </source>
</reference>
<dbReference type="SMART" id="SM00909">
    <property type="entry name" value="Germane"/>
    <property type="match status" value="1"/>
</dbReference>
<protein>
    <recommendedName>
        <fullName evidence="2">GerMN domain-containing protein</fullName>
    </recommendedName>
</protein>
<evidence type="ECO:0000313" key="3">
    <source>
        <dbReference type="EMBL" id="OYN90879.1"/>
    </source>
</evidence>
<feature type="region of interest" description="Disordered" evidence="1">
    <location>
        <begin position="1"/>
        <end position="42"/>
    </location>
</feature>
<organism evidence="3 4">
    <name type="scientific">Parenemella sanctibonifatiensis</name>
    <dbReference type="NCBI Taxonomy" id="2016505"/>
    <lineage>
        <taxon>Bacteria</taxon>
        <taxon>Bacillati</taxon>
        <taxon>Actinomycetota</taxon>
        <taxon>Actinomycetes</taxon>
        <taxon>Propionibacteriales</taxon>
        <taxon>Propionibacteriaceae</taxon>
        <taxon>Parenemella</taxon>
    </lineage>
</organism>
<name>A0A255EH59_9ACTN</name>
<comment type="caution">
    <text evidence="3">The sequence shown here is derived from an EMBL/GenBank/DDBJ whole genome shotgun (WGS) entry which is preliminary data.</text>
</comment>
<dbReference type="Pfam" id="PF10647">
    <property type="entry name" value="Gmad1"/>
    <property type="match status" value="1"/>
</dbReference>
<dbReference type="Pfam" id="PF25976">
    <property type="entry name" value="LpqB_N"/>
    <property type="match status" value="1"/>
</dbReference>
<proteinExistence type="predicted"/>
<dbReference type="Proteomes" id="UP000216300">
    <property type="component" value="Unassembled WGS sequence"/>
</dbReference>
<dbReference type="AlphaFoldDB" id="A0A255EH59"/>
<dbReference type="EMBL" id="NMVJ01000006">
    <property type="protein sequence ID" value="OYN90879.1"/>
    <property type="molecule type" value="Genomic_DNA"/>
</dbReference>
<evidence type="ECO:0000256" key="1">
    <source>
        <dbReference type="SAM" id="MobiDB-lite"/>
    </source>
</evidence>
<dbReference type="InterPro" id="IPR019606">
    <property type="entry name" value="GerMN"/>
</dbReference>
<accession>A0A255EH59</accession>
<evidence type="ECO:0000259" key="2">
    <source>
        <dbReference type="SMART" id="SM00909"/>
    </source>
</evidence>
<gene>
    <name evidence="3" type="ORF">CGZ91_05165</name>
</gene>
<dbReference type="Pfam" id="PF10646">
    <property type="entry name" value="Germane"/>
    <property type="match status" value="1"/>
</dbReference>
<dbReference type="OrthoDB" id="3226781at2"/>
<dbReference type="InterPro" id="IPR059026">
    <property type="entry name" value="LpqB_N"/>
</dbReference>
<dbReference type="SUPFAM" id="SSF82171">
    <property type="entry name" value="DPP6 N-terminal domain-like"/>
    <property type="match status" value="1"/>
</dbReference>
<sequence length="627" mass="67324">MGPPGTGRPVPADIAASRRGGPHGVTDARDAAGSHRISGGQTMTGAWSRRGFLAGLGVFGLAAAGCVRVPTEGPIEQVNPTPRNEDATVQINPEPPAPDASPALIIDGFLHAMATFEPGYVTARAYLTEGGGERWKPEIGVRIPRDGYPASISQGRAVLDAPLVATVSSAGVYRRSSERVSHDFGLVQDPAGQWRIDSPPDGLLVPQYLFDRSYVAIPLYFFERGLRNLVASPIHLPSRLAEPFTIFDRLLKGPSGGLAEALVSLLPADASQSTLTVAEGIAQINLPTAAQELPDDVRTRLAAQLVWSLRSWGELRAIRLFAGTEPLTVPEQGAQGLIGLQSMERFAPVQARLATQTFAVIDGRVVRQEQADSDPVPVAGALGRGEIPIGTLGVSYDGFTMAVVDPDRRSLSRVTVSGEAAPEPMLVDLHRVLRPQFSRFDEIWTFATDPAGQQRLWSVFPGASEATEVPAPALTERDVIGFCLSPDGVRLAVLVRGPDGMVRVGVAPVIREGELRLGEWQALELANADVDPDRLVDLAWASDTELLLVGQDRDDLRSTVHLLGVDSQEFRQISQSEDWGAPRLSAAPRTAGIRAVVVSQDGRLWRYEDDYRWTLSASSVELAVFPG</sequence>
<evidence type="ECO:0000313" key="4">
    <source>
        <dbReference type="Proteomes" id="UP000216300"/>
    </source>
</evidence>